<evidence type="ECO:0000313" key="7">
    <source>
        <dbReference type="EMBL" id="CCJ32928.1"/>
    </source>
</evidence>
<accession>I7KTA1</accession>
<feature type="domain" description="CRISPR associated protein Cas6 C-terminal" evidence="6">
    <location>
        <begin position="129"/>
        <end position="241"/>
    </location>
</feature>
<dbReference type="eggNOG" id="COG1583">
    <property type="taxonomic scope" value="Bacteria"/>
</dbReference>
<evidence type="ECO:0000256" key="2">
    <source>
        <dbReference type="ARBA" id="ARBA00022884"/>
    </source>
</evidence>
<dbReference type="PIRSF" id="PIRSF005054">
    <property type="entry name" value="PF1131"/>
    <property type="match status" value="1"/>
</dbReference>
<dbReference type="Pfam" id="PF01881">
    <property type="entry name" value="Cas_Cas6_C"/>
    <property type="match status" value="1"/>
</dbReference>
<feature type="site" description="Transition state stabilizer" evidence="5">
    <location>
        <position position="53"/>
    </location>
</feature>
<comment type="caution">
    <text evidence="7">The sequence shown here is derived from an EMBL/GenBank/DDBJ whole genome shotgun (WGS) entry which is preliminary data.</text>
</comment>
<dbReference type="CDD" id="cd21140">
    <property type="entry name" value="Cas6_I-like"/>
    <property type="match status" value="1"/>
</dbReference>
<dbReference type="NCBIfam" id="TIGR01877">
    <property type="entry name" value="cas_cas6"/>
    <property type="match status" value="1"/>
</dbReference>
<comment type="function">
    <text evidence="4">CRISPR (clustered regularly interspaced short palindromic repeat), is an adaptive immune system that provides protection against mobile genetic elements (viruses, transposable elements and conjugative plasmids). CRISPR clusters contain sequences complementary to antecedent mobile elements and target invading nucleic acids. CRISPR clusters are transcribed and processed into CRISPR RNA (crRNA).</text>
</comment>
<dbReference type="Pfam" id="PF21350">
    <property type="entry name" value="Cas6_I-A"/>
    <property type="match status" value="1"/>
</dbReference>
<dbReference type="InterPro" id="IPR010156">
    <property type="entry name" value="CRISPR-assoc_prot_Cas6"/>
</dbReference>
<evidence type="ECO:0000259" key="6">
    <source>
        <dbReference type="Pfam" id="PF01881"/>
    </source>
</evidence>
<evidence type="ECO:0000256" key="3">
    <source>
        <dbReference type="ARBA" id="ARBA00023118"/>
    </source>
</evidence>
<dbReference type="GO" id="GO:0016788">
    <property type="term" value="F:hydrolase activity, acting on ester bonds"/>
    <property type="evidence" value="ECO:0007669"/>
    <property type="project" value="InterPro"/>
</dbReference>
<dbReference type="Proteomes" id="UP000007652">
    <property type="component" value="Unassembled WGS sequence"/>
</dbReference>
<evidence type="ECO:0000313" key="8">
    <source>
        <dbReference type="Proteomes" id="UP000007652"/>
    </source>
</evidence>
<evidence type="ECO:0000256" key="1">
    <source>
        <dbReference type="ARBA" id="ARBA00005937"/>
    </source>
</evidence>
<keyword evidence="3" id="KW-0051">Antiviral defense</keyword>
<dbReference type="GO" id="GO:0003723">
    <property type="term" value="F:RNA binding"/>
    <property type="evidence" value="ECO:0007669"/>
    <property type="project" value="UniProtKB-KW"/>
</dbReference>
<dbReference type="RefSeq" id="WP_008908203.1">
    <property type="nucleotide sequence ID" value="NZ_CAKP01000038.1"/>
</dbReference>
<name>I7KTA1_9CLOT</name>
<evidence type="ECO:0000256" key="4">
    <source>
        <dbReference type="PIRNR" id="PIRNR005054"/>
    </source>
</evidence>
<dbReference type="OrthoDB" id="9797488at2"/>
<comment type="similarity">
    <text evidence="1 4">Belongs to the CRISPR-associated protein Cas6/Cse3/CasE family.</text>
</comment>
<dbReference type="PANTHER" id="PTHR36984">
    <property type="entry name" value="CRISPR-ASSOCIATED ENDORIBONUCLEASE CAS6 1"/>
    <property type="match status" value="1"/>
</dbReference>
<dbReference type="EMBL" id="CAKP01000038">
    <property type="protein sequence ID" value="CCJ32928.1"/>
    <property type="molecule type" value="Genomic_DNA"/>
</dbReference>
<protein>
    <recommendedName>
        <fullName evidence="4">CRISPR-associated endoribonuclease</fullName>
    </recommendedName>
</protein>
<reference evidence="7 8" key="1">
    <citation type="journal article" date="2011" name="J. Bacteriol.">
        <title>Draft genome sequence of Caloramator australicus strain RC3T, a thermoanaerobe from the Great Artesian Basin of Australia.</title>
        <authorList>
            <person name="Ogg C.D."/>
            <person name="Patel B.K.C."/>
        </authorList>
    </citation>
    <scope>NUCLEOTIDE SEQUENCE [LARGE SCALE GENOMIC DNA]</scope>
    <source>
        <strain evidence="7 8">RC3</strain>
    </source>
</reference>
<organism evidence="7 8">
    <name type="scientific">Caloramator australicus RC3</name>
    <dbReference type="NCBI Taxonomy" id="857293"/>
    <lineage>
        <taxon>Bacteria</taxon>
        <taxon>Bacillati</taxon>
        <taxon>Bacillota</taxon>
        <taxon>Clostridia</taxon>
        <taxon>Eubacteriales</taxon>
        <taxon>Clostridiaceae</taxon>
        <taxon>Caloramator</taxon>
    </lineage>
</organism>
<gene>
    <name evidence="7" type="ORF">CAAU_0844</name>
</gene>
<sequence length="243" mass="28320">MRANLKLKFEKPLVLPIHYNHIIQAAILKLLSDENYSRFIHDQGFKYEKRHFKMFTFSRLEGNFLIDKGNKTITYFDGASLQISTIEEEFMKYIINNVLLNEGIKLIGNHIQVEKVELKHMDVEEGGGRITTKSPIVVYSTFEIEGRKKTYYYNPKEKEFEEILRKNLIKKYMAYFGKEPKDKYFKITPIENLKESIVIYKGTVIKGWNGIFEVNGSPEILKLAYDVGLGAKNSQGFGCFEFI</sequence>
<dbReference type="Gene3D" id="3.30.70.1890">
    <property type="match status" value="1"/>
</dbReference>
<dbReference type="GO" id="GO:0051607">
    <property type="term" value="P:defense response to virus"/>
    <property type="evidence" value="ECO:0007669"/>
    <property type="project" value="UniProtKB-KW"/>
</dbReference>
<dbReference type="Gene3D" id="3.30.70.1900">
    <property type="match status" value="1"/>
</dbReference>
<dbReference type="AlphaFoldDB" id="I7KTA1"/>
<dbReference type="PANTHER" id="PTHR36984:SF1">
    <property type="entry name" value="CRISPR-ASSOCIATED ENDORIBONUCLEASE CAS6 1"/>
    <property type="match status" value="1"/>
</dbReference>
<dbReference type="InterPro" id="IPR045747">
    <property type="entry name" value="CRISPR-assoc_prot_Cas6_N_sf"/>
</dbReference>
<dbReference type="STRING" id="857293.CAAU_0844"/>
<evidence type="ECO:0000256" key="5">
    <source>
        <dbReference type="PIRSR" id="PIRSR005054-1"/>
    </source>
</evidence>
<keyword evidence="2" id="KW-0694">RNA-binding</keyword>
<dbReference type="InterPro" id="IPR049435">
    <property type="entry name" value="Cas_Cas6_C"/>
</dbReference>
<proteinExistence type="inferred from homology"/>
<keyword evidence="8" id="KW-1185">Reference proteome</keyword>